<proteinExistence type="inferred from homology"/>
<dbReference type="Pfam" id="PF09587">
    <property type="entry name" value="PGA_cap"/>
    <property type="match status" value="1"/>
</dbReference>
<dbReference type="InterPro" id="IPR019079">
    <property type="entry name" value="Capsule_synth_CapA"/>
</dbReference>
<gene>
    <name evidence="3" type="ORF">GCM10010918_09900</name>
</gene>
<organism evidence="3 4">
    <name type="scientific">Paenibacillus radicis</name>
    <name type="common">ex Gao et al. 2016</name>
    <dbReference type="NCBI Taxonomy" id="1737354"/>
    <lineage>
        <taxon>Bacteria</taxon>
        <taxon>Bacillati</taxon>
        <taxon>Bacillota</taxon>
        <taxon>Bacilli</taxon>
        <taxon>Bacillales</taxon>
        <taxon>Paenibacillaceae</taxon>
        <taxon>Paenibacillus</taxon>
    </lineage>
</organism>
<dbReference type="PANTHER" id="PTHR33393:SF12">
    <property type="entry name" value="CAPSULE BIOSYNTHESIS PROTEIN CAPA"/>
    <property type="match status" value="1"/>
</dbReference>
<dbReference type="Gene3D" id="3.60.21.10">
    <property type="match status" value="1"/>
</dbReference>
<dbReference type="AlphaFoldDB" id="A0A917LUT9"/>
<dbReference type="InterPro" id="IPR029052">
    <property type="entry name" value="Metallo-depent_PP-like"/>
</dbReference>
<feature type="domain" description="Capsule synthesis protein CapA" evidence="2">
    <location>
        <begin position="1"/>
        <end position="244"/>
    </location>
</feature>
<protein>
    <submittedName>
        <fullName evidence="3">Capsule biosynthesis protein</fullName>
    </submittedName>
</protein>
<dbReference type="EMBL" id="BMHY01000001">
    <property type="protein sequence ID" value="GGG58759.1"/>
    <property type="molecule type" value="Genomic_DNA"/>
</dbReference>
<sequence length="335" mass="37287">MHKPQVPGAYDAKTKTYNFNSYFTEVKPILSQGDWVLANLETPVAGSSYGYTGYPSFNSPVELLDALEYAGFNILTTANNHSLDKGGKGLLRTLDNLKKYKFAIKGTAASQAEADKNVIIEKNGIKMGLLSYTYGTNGIPLPQGKPYMVSLIDEKKMVADIAKTKAAGADFVTIALHFGIEYQTQPNDEQKRLARKLVAAGADIIAGSHPHVIQPYEVLETTDEAGKTRQGLIIYSMGNFISNQRDDTKDYGIIYKVLIRKNIADHTIQFGEIEAIPTWVHRYQPDNNYRYRILPVEQTLEAFASGTKDVLLSTADYNAMENTLKQLRKRLSTMK</sequence>
<evidence type="ECO:0000313" key="4">
    <source>
        <dbReference type="Proteomes" id="UP000600247"/>
    </source>
</evidence>
<evidence type="ECO:0000313" key="3">
    <source>
        <dbReference type="EMBL" id="GGG58759.1"/>
    </source>
</evidence>
<dbReference type="SUPFAM" id="SSF56300">
    <property type="entry name" value="Metallo-dependent phosphatases"/>
    <property type="match status" value="1"/>
</dbReference>
<evidence type="ECO:0000259" key="2">
    <source>
        <dbReference type="SMART" id="SM00854"/>
    </source>
</evidence>
<keyword evidence="4" id="KW-1185">Reference proteome</keyword>
<reference evidence="3 4" key="1">
    <citation type="journal article" date="2014" name="Int. J. Syst. Evol. Microbiol.">
        <title>Complete genome sequence of Corynebacterium casei LMG S-19264T (=DSM 44701T), isolated from a smear-ripened cheese.</title>
        <authorList>
            <consortium name="US DOE Joint Genome Institute (JGI-PGF)"/>
            <person name="Walter F."/>
            <person name="Albersmeier A."/>
            <person name="Kalinowski J."/>
            <person name="Ruckert C."/>
        </authorList>
    </citation>
    <scope>NUCLEOTIDE SEQUENCE [LARGE SCALE GENOMIC DNA]</scope>
    <source>
        <strain evidence="3 4">CGMCC 1.15286</strain>
    </source>
</reference>
<accession>A0A917LUT9</accession>
<dbReference type="InterPro" id="IPR052169">
    <property type="entry name" value="CW_Biosynth-Accessory"/>
</dbReference>
<dbReference type="PANTHER" id="PTHR33393">
    <property type="entry name" value="POLYGLUTAMINE SYNTHESIS ACCESSORY PROTEIN RV0574C-RELATED"/>
    <property type="match status" value="1"/>
</dbReference>
<dbReference type="Proteomes" id="UP000600247">
    <property type="component" value="Unassembled WGS sequence"/>
</dbReference>
<comment type="similarity">
    <text evidence="1">Belongs to the CapA family.</text>
</comment>
<dbReference type="SMART" id="SM00854">
    <property type="entry name" value="PGA_cap"/>
    <property type="match status" value="1"/>
</dbReference>
<evidence type="ECO:0000256" key="1">
    <source>
        <dbReference type="ARBA" id="ARBA00005662"/>
    </source>
</evidence>
<comment type="caution">
    <text evidence="3">The sequence shown here is derived from an EMBL/GenBank/DDBJ whole genome shotgun (WGS) entry which is preliminary data.</text>
</comment>
<name>A0A917LUT9_9BACL</name>
<dbReference type="CDD" id="cd07381">
    <property type="entry name" value="MPP_CapA"/>
    <property type="match status" value="1"/>
</dbReference>